<dbReference type="AlphaFoldDB" id="A0A174TLY6"/>
<proteinExistence type="predicted"/>
<name>A0A174TLY6_9FIRM</name>
<dbReference type="EMBL" id="CZBE01000027">
    <property type="protein sequence ID" value="CUQ11174.1"/>
    <property type="molecule type" value="Genomic_DNA"/>
</dbReference>
<accession>A0A174TLY6</accession>
<gene>
    <name evidence="1" type="ORF">ERS852551_03147</name>
</gene>
<evidence type="ECO:0000313" key="2">
    <source>
        <dbReference type="Proteomes" id="UP000095765"/>
    </source>
</evidence>
<dbReference type="RefSeq" id="WP_055245878.1">
    <property type="nucleotide sequence ID" value="NZ_CZBE01000027.1"/>
</dbReference>
<dbReference type="OrthoDB" id="7595944at2"/>
<reference evidence="1 2" key="1">
    <citation type="submission" date="2015-09" db="EMBL/GenBank/DDBJ databases">
        <authorList>
            <consortium name="Pathogen Informatics"/>
        </authorList>
    </citation>
    <scope>NUCLEOTIDE SEQUENCE [LARGE SCALE GENOMIC DNA]</scope>
    <source>
        <strain evidence="1 2">2789STDY5834939</strain>
    </source>
</reference>
<evidence type="ECO:0000313" key="1">
    <source>
        <dbReference type="EMBL" id="CUQ11174.1"/>
    </source>
</evidence>
<dbReference type="Proteomes" id="UP000095765">
    <property type="component" value="Unassembled WGS sequence"/>
</dbReference>
<sequence length="278" mass="33293">MTYERKRIYVVVKTYPTISKEYSELVCTAGVLEDGTWIRLYPVPFRKLEIEQKYPKYSWIEAEVIRNSTDFRPETYRPKLSTLIVNSKRSKRVDWDDRRKIIFKSQKVYTNLQELIDKAKCDGTSLAAFKPTKLLKFIVEETDRDWDPNKLAILEQLSNQMNFFQTLEEIEEEFKVVRKVPYKFSYIFEDDARKQSTMMIEDWEIGMLYFNCLDRAQGDERKAVEKVKQKYFDYYKQRDIHFFLGTTLRFHNVAPNPFIIIGTFCPPNPSPYEQISFF</sequence>
<protein>
    <submittedName>
        <fullName evidence="1">Uncharacterized protein</fullName>
    </submittedName>
</protein>
<organism evidence="1 2">
    <name type="scientific">Anaerotruncus colihominis</name>
    <dbReference type="NCBI Taxonomy" id="169435"/>
    <lineage>
        <taxon>Bacteria</taxon>
        <taxon>Bacillati</taxon>
        <taxon>Bacillota</taxon>
        <taxon>Clostridia</taxon>
        <taxon>Eubacteriales</taxon>
        <taxon>Oscillospiraceae</taxon>
        <taxon>Anaerotruncus</taxon>
    </lineage>
</organism>